<feature type="domain" description="Crinkler effector protein N-terminal" evidence="4">
    <location>
        <begin position="3"/>
        <end position="76"/>
    </location>
</feature>
<comment type="caution">
    <text evidence="5">The sequence shown here is derived from an EMBL/GenBank/DDBJ whole genome shotgun (WGS) entry which is preliminary data.</text>
</comment>
<evidence type="ECO:0000256" key="2">
    <source>
        <dbReference type="ARBA" id="ARBA00004613"/>
    </source>
</evidence>
<proteinExistence type="predicted"/>
<dbReference type="GO" id="GO:0043657">
    <property type="term" value="C:host cell"/>
    <property type="evidence" value="ECO:0007669"/>
    <property type="project" value="UniProtKB-SubCell"/>
</dbReference>
<evidence type="ECO:0000313" key="5">
    <source>
        <dbReference type="EMBL" id="CAG8728526.1"/>
    </source>
</evidence>
<evidence type="ECO:0000259" key="4">
    <source>
        <dbReference type="Pfam" id="PF20147"/>
    </source>
</evidence>
<dbReference type="Pfam" id="PF20147">
    <property type="entry name" value="Crinkler"/>
    <property type="match status" value="1"/>
</dbReference>
<keyword evidence="6" id="KW-1185">Reference proteome</keyword>
<reference evidence="5" key="1">
    <citation type="submission" date="2021-06" db="EMBL/GenBank/DDBJ databases">
        <authorList>
            <person name="Kallberg Y."/>
            <person name="Tangrot J."/>
            <person name="Rosling A."/>
        </authorList>
    </citation>
    <scope>NUCLEOTIDE SEQUENCE</scope>
    <source>
        <strain evidence="5">87-6 pot B 2015</strain>
    </source>
</reference>
<dbReference type="Proteomes" id="UP000789375">
    <property type="component" value="Unassembled WGS sequence"/>
</dbReference>
<feature type="non-terminal residue" evidence="5">
    <location>
        <position position="116"/>
    </location>
</feature>
<feature type="non-terminal residue" evidence="5">
    <location>
        <position position="1"/>
    </location>
</feature>
<sequence length="116" mass="13916">DKKSIFPVEIDNTLTVDDLKYKIKSARKDLLHKNFELYRKDFNQENYVFVDIVNKDAVKERRGRLMEPSQKIFYYFSVEDVKRYEENPPYFEFDGEIGENPYENAFNVKVNKTEAV</sequence>
<evidence type="ECO:0000313" key="6">
    <source>
        <dbReference type="Proteomes" id="UP000789375"/>
    </source>
</evidence>
<dbReference type="AlphaFoldDB" id="A0A9N9NF87"/>
<keyword evidence="3" id="KW-0964">Secreted</keyword>
<gene>
    <name evidence="5" type="ORF">FMOSSE_LOCUS15521</name>
</gene>
<name>A0A9N9NF87_FUNMO</name>
<comment type="subcellular location">
    <subcellularLocation>
        <location evidence="1">Host cell</location>
    </subcellularLocation>
    <subcellularLocation>
        <location evidence="2">Secreted</location>
    </subcellularLocation>
</comment>
<protein>
    <submittedName>
        <fullName evidence="5">9934_t:CDS:1</fullName>
    </submittedName>
</protein>
<dbReference type="InterPro" id="IPR045379">
    <property type="entry name" value="Crinkler_N"/>
</dbReference>
<evidence type="ECO:0000256" key="1">
    <source>
        <dbReference type="ARBA" id="ARBA00004340"/>
    </source>
</evidence>
<accession>A0A9N9NF87</accession>
<evidence type="ECO:0000256" key="3">
    <source>
        <dbReference type="ARBA" id="ARBA00022525"/>
    </source>
</evidence>
<organism evidence="5 6">
    <name type="scientific">Funneliformis mosseae</name>
    <name type="common">Endomycorrhizal fungus</name>
    <name type="synonym">Glomus mosseae</name>
    <dbReference type="NCBI Taxonomy" id="27381"/>
    <lineage>
        <taxon>Eukaryota</taxon>
        <taxon>Fungi</taxon>
        <taxon>Fungi incertae sedis</taxon>
        <taxon>Mucoromycota</taxon>
        <taxon>Glomeromycotina</taxon>
        <taxon>Glomeromycetes</taxon>
        <taxon>Glomerales</taxon>
        <taxon>Glomeraceae</taxon>
        <taxon>Funneliformis</taxon>
    </lineage>
</organism>
<dbReference type="EMBL" id="CAJVPP010016066">
    <property type="protein sequence ID" value="CAG8728526.1"/>
    <property type="molecule type" value="Genomic_DNA"/>
</dbReference>
<dbReference type="GO" id="GO:0005576">
    <property type="term" value="C:extracellular region"/>
    <property type="evidence" value="ECO:0007669"/>
    <property type="project" value="UniProtKB-SubCell"/>
</dbReference>